<evidence type="ECO:0000313" key="2">
    <source>
        <dbReference type="Proteomes" id="UP000199729"/>
    </source>
</evidence>
<reference evidence="1 2" key="1">
    <citation type="submission" date="2017-07" db="EMBL/GenBank/DDBJ databases">
        <title>Complete Genome Sequence of the cosmetic ferment Vitreoscilla filiformis (ATCC15551).</title>
        <authorList>
            <person name="Contreras S."/>
            <person name="Sagory-Zalkind P."/>
            <person name="Blanquart H."/>
            <person name="Iltis A."/>
            <person name="Morand S.C."/>
        </authorList>
    </citation>
    <scope>NUCLEOTIDE SEQUENCE [LARGE SCALE GENOMIC DNA]</scope>
    <source>
        <strain evidence="1 2">ATCC 15551</strain>
        <plasmid evidence="2">Plasmid pvf1</plasmid>
    </source>
</reference>
<gene>
    <name evidence="1" type="ORF">VITFI_CDS3448</name>
</gene>
<dbReference type="Proteomes" id="UP000199729">
    <property type="component" value="Plasmid pVF1"/>
</dbReference>
<name>A0A221KJS0_VITFI</name>
<geneLocation type="plasmid" evidence="2">
    <name>pvf1</name>
</geneLocation>
<protein>
    <submittedName>
        <fullName evidence="1">Uncharacterized protein</fullName>
    </submittedName>
</protein>
<evidence type="ECO:0000313" key="1">
    <source>
        <dbReference type="EMBL" id="ASM79225.1"/>
    </source>
</evidence>
<sequence>MKGPTGPAPADHRLGFDIAALVRDGTTYLVPRVLIDGLPLVDASVYALDVGLLLQSQVRSGSFFILTCWCGVPECVGIDTGVTVRADDAAVTWDIVSPHAARGVYRFERNAYDAAIADLCASITRQAEAFAPHTEFVPENGLRHVAPACCPVPMATEDFARVVNAVASRVGGRVGALHRPGVTPNFAAAEMRLPRETVYLLRSVQGHWACAASFDPSVPRLRFVTCHVLAKALGALEVHLLSPQELQAPFRRLPGMSEADIRYWRPTTMGDGLFHWWD</sequence>
<dbReference type="KEGG" id="vff:VITFI_CDS3448"/>
<dbReference type="EMBL" id="CP022424">
    <property type="protein sequence ID" value="ASM79225.1"/>
    <property type="molecule type" value="Genomic_DNA"/>
</dbReference>
<proteinExistence type="predicted"/>
<keyword evidence="1" id="KW-0614">Plasmid</keyword>
<organism evidence="1 2">
    <name type="scientific">Vitreoscilla filiformis</name>
    <dbReference type="NCBI Taxonomy" id="63"/>
    <lineage>
        <taxon>Bacteria</taxon>
        <taxon>Pseudomonadati</taxon>
        <taxon>Pseudomonadota</taxon>
        <taxon>Betaproteobacteria</taxon>
        <taxon>Neisseriales</taxon>
        <taxon>Neisseriaceae</taxon>
        <taxon>Vitreoscilla</taxon>
    </lineage>
</organism>
<dbReference type="AlphaFoldDB" id="A0A221KJS0"/>
<keyword evidence="2" id="KW-1185">Reference proteome</keyword>
<accession>A0A221KJS0</accession>